<dbReference type="EMBL" id="JAUSUG010000005">
    <property type="protein sequence ID" value="MDQ0254416.1"/>
    <property type="molecule type" value="Genomic_DNA"/>
</dbReference>
<gene>
    <name evidence="1" type="ORF">J2S74_001791</name>
</gene>
<keyword evidence="2" id="KW-1185">Reference proteome</keyword>
<reference evidence="1 2" key="1">
    <citation type="submission" date="2023-07" db="EMBL/GenBank/DDBJ databases">
        <title>Genomic Encyclopedia of Type Strains, Phase IV (KMG-IV): sequencing the most valuable type-strain genomes for metagenomic binning, comparative biology and taxonomic classification.</title>
        <authorList>
            <person name="Goeker M."/>
        </authorList>
    </citation>
    <scope>NUCLEOTIDE SEQUENCE [LARGE SCALE GENOMIC DNA]</scope>
    <source>
        <strain evidence="1 2">DSM 9768</strain>
    </source>
</reference>
<sequence length="300" mass="35221">MMFKNKWMIIVCSALLTAFMLFSYTPLGSWFTNPEMREAIIFFPEDDQVSFVEQGTEIQLLELKDANEYYLEWQYYSLTDTPVYLRQDVSLLFENGMLVDKKWTTSNTKDKIKGKSIFKGEDSGRHEAISFHYAEIHYPEDIIKSKRAMSSDILYIIDSPLSPIMTFKEPNTTMEQRSKELLDSIIDQQLSYVWDGLIEEFQINQGEYLQIPFNEITKYETEPLYTFTMEETSNIIGKLWESLYRHYILGINTFNDKEYDPIGNTLPLILLHEGGDHIIILYETGEQTKQQILQHIDVNK</sequence>
<name>A0ABT9ZT47_9BACI</name>
<evidence type="ECO:0000313" key="1">
    <source>
        <dbReference type="EMBL" id="MDQ0254416.1"/>
    </source>
</evidence>
<dbReference type="RefSeq" id="WP_307324336.1">
    <property type="nucleotide sequence ID" value="NZ_JAUSUG010000005.1"/>
</dbReference>
<accession>A0ABT9ZT47</accession>
<protein>
    <recommendedName>
        <fullName evidence="3">DUF4340 domain-containing protein</fullName>
    </recommendedName>
</protein>
<proteinExistence type="predicted"/>
<evidence type="ECO:0000313" key="2">
    <source>
        <dbReference type="Proteomes" id="UP001230005"/>
    </source>
</evidence>
<evidence type="ECO:0008006" key="3">
    <source>
        <dbReference type="Google" id="ProtNLM"/>
    </source>
</evidence>
<comment type="caution">
    <text evidence="1">The sequence shown here is derived from an EMBL/GenBank/DDBJ whole genome shotgun (WGS) entry which is preliminary data.</text>
</comment>
<organism evidence="1 2">
    <name type="scientific">Evansella vedderi</name>
    <dbReference type="NCBI Taxonomy" id="38282"/>
    <lineage>
        <taxon>Bacteria</taxon>
        <taxon>Bacillati</taxon>
        <taxon>Bacillota</taxon>
        <taxon>Bacilli</taxon>
        <taxon>Bacillales</taxon>
        <taxon>Bacillaceae</taxon>
        <taxon>Evansella</taxon>
    </lineage>
</organism>
<dbReference type="Proteomes" id="UP001230005">
    <property type="component" value="Unassembled WGS sequence"/>
</dbReference>